<gene>
    <name evidence="2" type="ORF">K7J14_05160</name>
</gene>
<dbReference type="InterPro" id="IPR011991">
    <property type="entry name" value="ArsR-like_HTH"/>
</dbReference>
<dbReference type="SMART" id="SM00418">
    <property type="entry name" value="HTH_ARSR"/>
    <property type="match status" value="1"/>
</dbReference>
<dbReference type="Pfam" id="PF13601">
    <property type="entry name" value="HTH_34"/>
    <property type="match status" value="1"/>
</dbReference>
<feature type="domain" description="HTH arsR-type" evidence="1">
    <location>
        <begin position="16"/>
        <end position="106"/>
    </location>
</feature>
<proteinExistence type="predicted"/>
<dbReference type="EMBL" id="JAINWA010000001">
    <property type="protein sequence ID" value="MCD1654088.1"/>
    <property type="molecule type" value="Genomic_DNA"/>
</dbReference>
<reference evidence="2" key="1">
    <citation type="submission" date="2021-08" db="EMBL/GenBank/DDBJ databases">
        <title>Comparative analyses of Brucepasteria parasyntrophica and Teretinema zuelzerae.</title>
        <authorList>
            <person name="Song Y."/>
            <person name="Brune A."/>
        </authorList>
    </citation>
    <scope>NUCLEOTIDE SEQUENCE</scope>
    <source>
        <strain evidence="2">DSM 1903</strain>
    </source>
</reference>
<organism evidence="2 3">
    <name type="scientific">Teretinema zuelzerae</name>
    <dbReference type="NCBI Taxonomy" id="156"/>
    <lineage>
        <taxon>Bacteria</taxon>
        <taxon>Pseudomonadati</taxon>
        <taxon>Spirochaetota</taxon>
        <taxon>Spirochaetia</taxon>
        <taxon>Spirochaetales</taxon>
        <taxon>Treponemataceae</taxon>
        <taxon>Teretinema</taxon>
    </lineage>
</organism>
<dbReference type="RefSeq" id="WP_230753954.1">
    <property type="nucleotide sequence ID" value="NZ_JAINWA010000001.1"/>
</dbReference>
<dbReference type="InterPro" id="IPR001845">
    <property type="entry name" value="HTH_ArsR_DNA-bd_dom"/>
</dbReference>
<protein>
    <submittedName>
        <fullName evidence="2">Transcriptional regulator</fullName>
    </submittedName>
</protein>
<dbReference type="GO" id="GO:0003700">
    <property type="term" value="F:DNA-binding transcription factor activity"/>
    <property type="evidence" value="ECO:0007669"/>
    <property type="project" value="InterPro"/>
</dbReference>
<dbReference type="Proteomes" id="UP001198163">
    <property type="component" value="Unassembled WGS sequence"/>
</dbReference>
<dbReference type="AlphaFoldDB" id="A0AAE3JIB9"/>
<dbReference type="InterPro" id="IPR036390">
    <property type="entry name" value="WH_DNA-bd_sf"/>
</dbReference>
<dbReference type="Gene3D" id="1.10.10.10">
    <property type="entry name" value="Winged helix-like DNA-binding domain superfamily/Winged helix DNA-binding domain"/>
    <property type="match status" value="1"/>
</dbReference>
<dbReference type="PANTHER" id="PTHR37318:SF1">
    <property type="entry name" value="BSL7504 PROTEIN"/>
    <property type="match status" value="1"/>
</dbReference>
<comment type="caution">
    <text evidence="2">The sequence shown here is derived from an EMBL/GenBank/DDBJ whole genome shotgun (WGS) entry which is preliminary data.</text>
</comment>
<keyword evidence="3" id="KW-1185">Reference proteome</keyword>
<evidence type="ECO:0000313" key="3">
    <source>
        <dbReference type="Proteomes" id="UP001198163"/>
    </source>
</evidence>
<dbReference type="SUPFAM" id="SSF46785">
    <property type="entry name" value="Winged helix' DNA-binding domain"/>
    <property type="match status" value="1"/>
</dbReference>
<dbReference type="InterPro" id="IPR027395">
    <property type="entry name" value="WH_DNA-bd_dom"/>
</dbReference>
<evidence type="ECO:0000313" key="2">
    <source>
        <dbReference type="EMBL" id="MCD1654088.1"/>
    </source>
</evidence>
<dbReference type="InterPro" id="IPR036388">
    <property type="entry name" value="WH-like_DNA-bd_sf"/>
</dbReference>
<accession>A0AAE3JIB9</accession>
<dbReference type="PANTHER" id="PTHR37318">
    <property type="entry name" value="BSL7504 PROTEIN"/>
    <property type="match status" value="1"/>
</dbReference>
<evidence type="ECO:0000259" key="1">
    <source>
        <dbReference type="SMART" id="SM00418"/>
    </source>
</evidence>
<dbReference type="CDD" id="cd00090">
    <property type="entry name" value="HTH_ARSR"/>
    <property type="match status" value="1"/>
</dbReference>
<sequence length="106" mass="12040">MSDESNEQYNYKNYDSILNSPIRLAIMSLLLGSGEAEFTFIRDSIGATDGNLSRHLAKLEEEKLIEVRKEFEGKKPVTWQKLTPEGKDALYAYLAKLEKLIASVKK</sequence>
<name>A0AAE3JIB9_9SPIR</name>